<name>A0A4R5W3A2_9BURK</name>
<dbReference type="SUPFAM" id="SSF52833">
    <property type="entry name" value="Thioredoxin-like"/>
    <property type="match status" value="1"/>
</dbReference>
<keyword evidence="1 4" id="KW-0413">Isomerase</keyword>
<evidence type="ECO:0000259" key="3">
    <source>
        <dbReference type="Pfam" id="PF01323"/>
    </source>
</evidence>
<evidence type="ECO:0000313" key="4">
    <source>
        <dbReference type="EMBL" id="TDK67170.1"/>
    </source>
</evidence>
<dbReference type="InterPro" id="IPR001853">
    <property type="entry name" value="DSBA-like_thioredoxin_dom"/>
</dbReference>
<comment type="caution">
    <text evidence="4">The sequence shown here is derived from an EMBL/GenBank/DDBJ whole genome shotgun (WGS) entry which is preliminary data.</text>
</comment>
<dbReference type="AlphaFoldDB" id="A0A4R5W3A2"/>
<dbReference type="InterPro" id="IPR051924">
    <property type="entry name" value="GST_Kappa/NadH"/>
</dbReference>
<feature type="active site" description="Nucleophile" evidence="2">
    <location>
        <position position="17"/>
    </location>
</feature>
<evidence type="ECO:0000256" key="2">
    <source>
        <dbReference type="PIRSR" id="PIRSR006386-1"/>
    </source>
</evidence>
<dbReference type="PANTHER" id="PTHR42943">
    <property type="entry name" value="GLUTATHIONE S-TRANSFERASE KAPPA"/>
    <property type="match status" value="1"/>
</dbReference>
<dbReference type="GO" id="GO:0018845">
    <property type="term" value="F:2-hydroxychromene-2-carboxylate isomerase activity"/>
    <property type="evidence" value="ECO:0007669"/>
    <property type="project" value="UniProtKB-UniRule"/>
</dbReference>
<reference evidence="4 5" key="1">
    <citation type="submission" date="2019-03" db="EMBL/GenBank/DDBJ databases">
        <title>Sapientia aquatica gen. nov., sp. nov., isolated from a crater lake.</title>
        <authorList>
            <person name="Felfoldi T."/>
            <person name="Szabo A."/>
            <person name="Toth E."/>
            <person name="Schumann P."/>
            <person name="Keki Z."/>
            <person name="Marialigeti K."/>
            <person name="Mathe I."/>
        </authorList>
    </citation>
    <scope>NUCLEOTIDE SEQUENCE [LARGE SCALE GENOMIC DNA]</scope>
    <source>
        <strain evidence="4 5">SA-152</strain>
    </source>
</reference>
<dbReference type="Gene3D" id="3.40.30.10">
    <property type="entry name" value="Glutaredoxin"/>
    <property type="match status" value="1"/>
</dbReference>
<protein>
    <recommendedName>
        <fullName evidence="1">2-hydroxychromene-2-carboxylate isomerase</fullName>
        <ecNumber evidence="1">5.99.1.4</ecNumber>
    </recommendedName>
</protein>
<dbReference type="GO" id="GO:0004602">
    <property type="term" value="F:glutathione peroxidase activity"/>
    <property type="evidence" value="ECO:0007669"/>
    <property type="project" value="TreeGrafter"/>
</dbReference>
<evidence type="ECO:0000256" key="1">
    <source>
        <dbReference type="PIRNR" id="PIRNR006386"/>
    </source>
</evidence>
<dbReference type="OrthoDB" id="8560325at2"/>
<evidence type="ECO:0000313" key="5">
    <source>
        <dbReference type="Proteomes" id="UP000294829"/>
    </source>
</evidence>
<proteinExistence type="inferred from homology"/>
<dbReference type="RefSeq" id="WP_133326151.1">
    <property type="nucleotide sequence ID" value="NZ_SMYL01000002.1"/>
</dbReference>
<dbReference type="PIRSF" id="PIRSF006386">
    <property type="entry name" value="HCCAis_GSTk"/>
    <property type="match status" value="1"/>
</dbReference>
<dbReference type="EMBL" id="SMYL01000002">
    <property type="protein sequence ID" value="TDK67170.1"/>
    <property type="molecule type" value="Genomic_DNA"/>
</dbReference>
<feature type="domain" description="DSBA-like thioredoxin" evidence="3">
    <location>
        <begin position="10"/>
        <end position="202"/>
    </location>
</feature>
<dbReference type="GO" id="GO:1901170">
    <property type="term" value="P:naphthalene catabolic process"/>
    <property type="evidence" value="ECO:0007669"/>
    <property type="project" value="InterPro"/>
</dbReference>
<dbReference type="GO" id="GO:0006749">
    <property type="term" value="P:glutathione metabolic process"/>
    <property type="evidence" value="ECO:0007669"/>
    <property type="project" value="TreeGrafter"/>
</dbReference>
<dbReference type="InterPro" id="IPR036249">
    <property type="entry name" value="Thioredoxin-like_sf"/>
</dbReference>
<organism evidence="4 5">
    <name type="scientific">Sapientia aquatica</name>
    <dbReference type="NCBI Taxonomy" id="1549640"/>
    <lineage>
        <taxon>Bacteria</taxon>
        <taxon>Pseudomonadati</taxon>
        <taxon>Pseudomonadota</taxon>
        <taxon>Betaproteobacteria</taxon>
        <taxon>Burkholderiales</taxon>
        <taxon>Oxalobacteraceae</taxon>
        <taxon>Sapientia</taxon>
    </lineage>
</organism>
<dbReference type="GO" id="GO:0004364">
    <property type="term" value="F:glutathione transferase activity"/>
    <property type="evidence" value="ECO:0007669"/>
    <property type="project" value="TreeGrafter"/>
</dbReference>
<dbReference type="Pfam" id="PF01323">
    <property type="entry name" value="DSBA"/>
    <property type="match status" value="1"/>
</dbReference>
<dbReference type="PANTHER" id="PTHR42943:SF13">
    <property type="entry name" value="GLUTATHIONE S-TRANSFERASE KAPPA-RELATED"/>
    <property type="match status" value="1"/>
</dbReference>
<sequence>MGAKTVRVCEYYFSPISPWSYLGHERLLKLAQQYNIKIDMKPVDIGQVFGASGGVPLAKRAPQRQAYRLQELQRWSEFLAIPMNIQPAFFPVSGDLASKLLIATQLTHGTEVALNLCTEIMRAIWAEQKNISDGGTLIELAEQIELDGPALLKSADTASVAAEYQRHTQQAIAANVFGMPWYVFEDQPYWGQDRLDFLERAFASNPALK</sequence>
<keyword evidence="5" id="KW-1185">Reference proteome</keyword>
<gene>
    <name evidence="4" type="ORF">E2I14_05250</name>
</gene>
<comment type="similarity">
    <text evidence="1">Belongs to the GST superfamily. NadH family.</text>
</comment>
<accession>A0A4R5W3A2</accession>
<dbReference type="CDD" id="cd03022">
    <property type="entry name" value="DsbA_HCCA_Iso"/>
    <property type="match status" value="1"/>
</dbReference>
<dbReference type="Proteomes" id="UP000294829">
    <property type="component" value="Unassembled WGS sequence"/>
</dbReference>
<dbReference type="InterPro" id="IPR014440">
    <property type="entry name" value="HCCAis_GSTk"/>
</dbReference>
<comment type="catalytic activity">
    <reaction evidence="1">
        <text>2-hydroxychromene-2-carboxylate = (3E)-4-(2-hydroxyphenyl)-2-oxobut-3-enoate</text>
        <dbReference type="Rhea" id="RHEA:27401"/>
        <dbReference type="ChEBI" id="CHEBI:59350"/>
        <dbReference type="ChEBI" id="CHEBI:59353"/>
        <dbReference type="EC" id="5.99.1.4"/>
    </reaction>
</comment>
<dbReference type="InterPro" id="IPR044087">
    <property type="entry name" value="NahD-like"/>
</dbReference>
<dbReference type="EC" id="5.99.1.4" evidence="1"/>